<keyword evidence="2" id="KW-1133">Transmembrane helix</keyword>
<name>A0A2H1KKL4_BREAU</name>
<dbReference type="AlphaFoldDB" id="A0A2H1KKL4"/>
<gene>
    <name evidence="3" type="ORF">BAURA63_03433</name>
</gene>
<accession>A0A2H1KKL4</accession>
<feature type="region of interest" description="Disordered" evidence="1">
    <location>
        <begin position="1"/>
        <end position="41"/>
    </location>
</feature>
<evidence type="ECO:0000256" key="2">
    <source>
        <dbReference type="SAM" id="Phobius"/>
    </source>
</evidence>
<feature type="transmembrane region" description="Helical" evidence="2">
    <location>
        <begin position="51"/>
        <end position="68"/>
    </location>
</feature>
<evidence type="ECO:0000313" key="4">
    <source>
        <dbReference type="Proteomes" id="UP000234327"/>
    </source>
</evidence>
<keyword evidence="2" id="KW-0812">Transmembrane</keyword>
<dbReference type="Proteomes" id="UP000234327">
    <property type="component" value="Unassembled WGS sequence"/>
</dbReference>
<evidence type="ECO:0000313" key="3">
    <source>
        <dbReference type="EMBL" id="SMY00261.1"/>
    </source>
</evidence>
<dbReference type="EMBL" id="FXYZ01000023">
    <property type="protein sequence ID" value="SMY00261.1"/>
    <property type="molecule type" value="Genomic_DNA"/>
</dbReference>
<sequence length="69" mass="7950">MPAGEERRGRDPAFSRLGPSYTKTSSEDTLQRHSPTVHVTNHHLHTRSRRYIFVIFHITFALFSNDLVG</sequence>
<feature type="compositionally biased region" description="Basic and acidic residues" evidence="1">
    <location>
        <begin position="1"/>
        <end position="13"/>
    </location>
</feature>
<keyword evidence="2" id="KW-0472">Membrane</keyword>
<organism evidence="3 4">
    <name type="scientific">Brevibacterium aurantiacum</name>
    <dbReference type="NCBI Taxonomy" id="273384"/>
    <lineage>
        <taxon>Bacteria</taxon>
        <taxon>Bacillati</taxon>
        <taxon>Actinomycetota</taxon>
        <taxon>Actinomycetes</taxon>
        <taxon>Micrococcales</taxon>
        <taxon>Brevibacteriaceae</taxon>
        <taxon>Brevibacterium</taxon>
    </lineage>
</organism>
<reference evidence="3 4" key="1">
    <citation type="submission" date="2017-03" db="EMBL/GenBank/DDBJ databases">
        <authorList>
            <person name="Afonso C.L."/>
            <person name="Miller P.J."/>
            <person name="Scott M.A."/>
            <person name="Spackman E."/>
            <person name="Goraichik I."/>
            <person name="Dimitrov K.M."/>
            <person name="Suarez D.L."/>
            <person name="Swayne D.E."/>
        </authorList>
    </citation>
    <scope>NUCLEOTIDE SEQUENCE [LARGE SCALE GENOMIC DNA]</scope>
    <source>
        <strain evidence="4">6(3)</strain>
    </source>
</reference>
<evidence type="ECO:0000256" key="1">
    <source>
        <dbReference type="SAM" id="MobiDB-lite"/>
    </source>
</evidence>
<proteinExistence type="predicted"/>
<protein>
    <submittedName>
        <fullName evidence="3">Uncharacterized protein</fullName>
    </submittedName>
</protein>